<feature type="region of interest" description="Disordered" evidence="1">
    <location>
        <begin position="1"/>
        <end position="48"/>
    </location>
</feature>
<organism evidence="2 3">
    <name type="scientific">Tremella mesenterica</name>
    <name type="common">Jelly fungus</name>
    <dbReference type="NCBI Taxonomy" id="5217"/>
    <lineage>
        <taxon>Eukaryota</taxon>
        <taxon>Fungi</taxon>
        <taxon>Dikarya</taxon>
        <taxon>Basidiomycota</taxon>
        <taxon>Agaricomycotina</taxon>
        <taxon>Tremellomycetes</taxon>
        <taxon>Tremellales</taxon>
        <taxon>Tremellaceae</taxon>
        <taxon>Tremella</taxon>
    </lineage>
</organism>
<dbReference type="OrthoDB" id="2576427at2759"/>
<sequence>MLPTSHLCSTTAGPSTFPTPTQTTRRRVRSIPAEPLASPKPNPRAKSLVDSFRSLSPRTRMLFGLTMGVVGIGWWMADKMVPVAKDEKPLISVRIVDRVSSNSLPYCCVKRLNYTLSLILSVL</sequence>
<gene>
    <name evidence="2" type="ORF">M231_04480</name>
</gene>
<evidence type="ECO:0000256" key="1">
    <source>
        <dbReference type="SAM" id="MobiDB-lite"/>
    </source>
</evidence>
<proteinExistence type="predicted"/>
<dbReference type="Proteomes" id="UP000289152">
    <property type="component" value="Unassembled WGS sequence"/>
</dbReference>
<evidence type="ECO:0000313" key="3">
    <source>
        <dbReference type="Proteomes" id="UP000289152"/>
    </source>
</evidence>
<dbReference type="InParanoid" id="A0A4V1M3W7"/>
<comment type="caution">
    <text evidence="2">The sequence shown here is derived from an EMBL/GenBank/DDBJ whole genome shotgun (WGS) entry which is preliminary data.</text>
</comment>
<reference evidence="2 3" key="1">
    <citation type="submission" date="2016-06" db="EMBL/GenBank/DDBJ databases">
        <title>Evolution of pathogenesis and genome organization in the Tremellales.</title>
        <authorList>
            <person name="Cuomo C."/>
            <person name="Litvintseva A."/>
            <person name="Heitman J."/>
            <person name="Chen Y."/>
            <person name="Sun S."/>
            <person name="Springer D."/>
            <person name="Dromer F."/>
            <person name="Young S."/>
            <person name="Zeng Q."/>
            <person name="Chapman S."/>
            <person name="Gujja S."/>
            <person name="Saif S."/>
            <person name="Birren B."/>
        </authorList>
    </citation>
    <scope>NUCLEOTIDE SEQUENCE [LARGE SCALE GENOMIC DNA]</scope>
    <source>
        <strain evidence="2 3">ATCC 28783</strain>
    </source>
</reference>
<name>A0A4V1M3W7_TREME</name>
<keyword evidence="3" id="KW-1185">Reference proteome</keyword>
<accession>A0A4V1M3W7</accession>
<dbReference type="EMBL" id="SDIL01000050">
    <property type="protein sequence ID" value="RXK38307.1"/>
    <property type="molecule type" value="Genomic_DNA"/>
</dbReference>
<protein>
    <submittedName>
        <fullName evidence="2">Uncharacterized protein</fullName>
    </submittedName>
</protein>
<evidence type="ECO:0000313" key="2">
    <source>
        <dbReference type="EMBL" id="RXK38307.1"/>
    </source>
</evidence>
<dbReference type="AlphaFoldDB" id="A0A4V1M3W7"/>
<feature type="compositionally biased region" description="Low complexity" evidence="1">
    <location>
        <begin position="14"/>
        <end position="23"/>
    </location>
</feature>
<feature type="compositionally biased region" description="Polar residues" evidence="1">
    <location>
        <begin position="1"/>
        <end position="13"/>
    </location>
</feature>